<accession>A0A1B6IN24</accession>
<organism evidence="2">
    <name type="scientific">Homalodisca liturata</name>
    <dbReference type="NCBI Taxonomy" id="320908"/>
    <lineage>
        <taxon>Eukaryota</taxon>
        <taxon>Metazoa</taxon>
        <taxon>Ecdysozoa</taxon>
        <taxon>Arthropoda</taxon>
        <taxon>Hexapoda</taxon>
        <taxon>Insecta</taxon>
        <taxon>Pterygota</taxon>
        <taxon>Neoptera</taxon>
        <taxon>Paraneoptera</taxon>
        <taxon>Hemiptera</taxon>
        <taxon>Auchenorrhyncha</taxon>
        <taxon>Membracoidea</taxon>
        <taxon>Cicadellidae</taxon>
        <taxon>Cicadellinae</taxon>
        <taxon>Proconiini</taxon>
        <taxon>Homalodisca</taxon>
    </lineage>
</organism>
<reference evidence="2" key="1">
    <citation type="submission" date="2015-11" db="EMBL/GenBank/DDBJ databases">
        <title>De novo transcriptome assembly of four potential Pierce s Disease insect vectors from Arizona vineyards.</title>
        <authorList>
            <person name="Tassone E.E."/>
        </authorList>
    </citation>
    <scope>NUCLEOTIDE SEQUENCE</scope>
</reference>
<name>A0A1B6IN24_9HEMI</name>
<keyword evidence="1" id="KW-0175">Coiled coil</keyword>
<sequence length="101" mass="11753">IRGVSMNINELELEDKIQQIEEEMKIILKTHSDKANEMDVTIKSLERKLKMEKQLREELITQVEQEKNTATMINKDSALDSPQNTVIKSPNFQTQIILQEL</sequence>
<feature type="non-terminal residue" evidence="2">
    <location>
        <position position="101"/>
    </location>
</feature>
<feature type="coiled-coil region" evidence="1">
    <location>
        <begin position="10"/>
        <end position="69"/>
    </location>
</feature>
<dbReference type="EMBL" id="GECU01019396">
    <property type="protein sequence ID" value="JAS88310.1"/>
    <property type="molecule type" value="Transcribed_RNA"/>
</dbReference>
<evidence type="ECO:0000313" key="2">
    <source>
        <dbReference type="EMBL" id="JAS88310.1"/>
    </source>
</evidence>
<proteinExistence type="predicted"/>
<gene>
    <name evidence="2" type="ORF">g.56765</name>
</gene>
<feature type="non-terminal residue" evidence="2">
    <location>
        <position position="1"/>
    </location>
</feature>
<protein>
    <submittedName>
        <fullName evidence="2">Uncharacterized protein</fullName>
    </submittedName>
</protein>
<dbReference type="AlphaFoldDB" id="A0A1B6IN24"/>
<evidence type="ECO:0000256" key="1">
    <source>
        <dbReference type="SAM" id="Coils"/>
    </source>
</evidence>